<keyword evidence="5 9" id="KW-1133">Transmembrane helix</keyword>
<protein>
    <recommendedName>
        <fullName evidence="9">CASP-like protein</fullName>
    </recommendedName>
</protein>
<dbReference type="PANTHER" id="PTHR36488">
    <property type="entry name" value="CASP-LIKE PROTEIN 1U1"/>
    <property type="match status" value="1"/>
</dbReference>
<keyword evidence="4 9" id="KW-0812">Transmembrane</keyword>
<accession>A0A9D3W5N3</accession>
<dbReference type="Pfam" id="PF04535">
    <property type="entry name" value="CASP_dom"/>
    <property type="match status" value="2"/>
</dbReference>
<evidence type="ECO:0000256" key="3">
    <source>
        <dbReference type="ARBA" id="ARBA00022475"/>
    </source>
</evidence>
<dbReference type="InterPro" id="IPR006459">
    <property type="entry name" value="CASP/CASPL"/>
</dbReference>
<dbReference type="PANTHER" id="PTHR36488:SF11">
    <property type="entry name" value="CASP-LIKE PROTEIN"/>
    <property type="match status" value="1"/>
</dbReference>
<evidence type="ECO:0000313" key="11">
    <source>
        <dbReference type="EMBL" id="KAH1108953.1"/>
    </source>
</evidence>
<evidence type="ECO:0000259" key="10">
    <source>
        <dbReference type="Pfam" id="PF04535"/>
    </source>
</evidence>
<dbReference type="AlphaFoldDB" id="A0A9D3W5N3"/>
<evidence type="ECO:0000256" key="2">
    <source>
        <dbReference type="ARBA" id="ARBA00007651"/>
    </source>
</evidence>
<feature type="transmembrane region" description="Helical" evidence="9">
    <location>
        <begin position="278"/>
        <end position="298"/>
    </location>
</feature>
<evidence type="ECO:0000313" key="12">
    <source>
        <dbReference type="Proteomes" id="UP000828251"/>
    </source>
</evidence>
<reference evidence="11 12" key="1">
    <citation type="journal article" date="2021" name="Plant Biotechnol. J.">
        <title>Multi-omics assisted identification of the key and species-specific regulatory components of drought-tolerant mechanisms in Gossypium stocksii.</title>
        <authorList>
            <person name="Yu D."/>
            <person name="Ke L."/>
            <person name="Zhang D."/>
            <person name="Wu Y."/>
            <person name="Sun Y."/>
            <person name="Mei J."/>
            <person name="Sun J."/>
            <person name="Sun Y."/>
        </authorList>
    </citation>
    <scope>NUCLEOTIDE SEQUENCE [LARGE SCALE GENOMIC DNA]</scope>
    <source>
        <strain evidence="12">cv. E1</strain>
        <tissue evidence="11">Leaf</tissue>
    </source>
</reference>
<feature type="transmembrane region" description="Helical" evidence="9">
    <location>
        <begin position="97"/>
        <end position="120"/>
    </location>
</feature>
<comment type="similarity">
    <text evidence="2 9">Belongs to the Casparian strip membrane proteins (CASP) family.</text>
</comment>
<feature type="transmembrane region" description="Helical" evidence="9">
    <location>
        <begin position="409"/>
        <end position="431"/>
    </location>
</feature>
<dbReference type="GO" id="GO:0071555">
    <property type="term" value="P:cell wall organization"/>
    <property type="evidence" value="ECO:0007669"/>
    <property type="project" value="UniProtKB-KW"/>
</dbReference>
<name>A0A9D3W5N3_9ROSI</name>
<proteinExistence type="inferred from homology"/>
<comment type="function">
    <text evidence="8">Regulates membrane-cell wall junctions and localized cell wall deposition. Required for establishment of the Casparian strip membrane domain (CSD) and the subsequent formation of Casparian strips, a cell wall modification of the root endodermis that determines an apoplastic barrier between the intraorganismal apoplasm and the extraorganismal apoplasm and prevents lateral diffusion.</text>
</comment>
<evidence type="ECO:0000256" key="9">
    <source>
        <dbReference type="RuleBase" id="RU361233"/>
    </source>
</evidence>
<feature type="domain" description="Casparian strip membrane protein" evidence="10">
    <location>
        <begin position="48"/>
        <end position="187"/>
    </location>
</feature>
<keyword evidence="7" id="KW-0961">Cell wall biogenesis/degradation</keyword>
<keyword evidence="3 9" id="KW-1003">Cell membrane</keyword>
<evidence type="ECO:0000256" key="8">
    <source>
        <dbReference type="ARBA" id="ARBA00025302"/>
    </source>
</evidence>
<evidence type="ECO:0000256" key="7">
    <source>
        <dbReference type="ARBA" id="ARBA00023316"/>
    </source>
</evidence>
<dbReference type="InterPro" id="IPR044173">
    <property type="entry name" value="CASPL"/>
</dbReference>
<dbReference type="Proteomes" id="UP000828251">
    <property type="component" value="Unassembled WGS sequence"/>
</dbReference>
<keyword evidence="12" id="KW-1185">Reference proteome</keyword>
<feature type="transmembrane region" description="Helical" evidence="9">
    <location>
        <begin position="54"/>
        <end position="72"/>
    </location>
</feature>
<evidence type="ECO:0000256" key="5">
    <source>
        <dbReference type="ARBA" id="ARBA00022989"/>
    </source>
</evidence>
<evidence type="ECO:0000256" key="1">
    <source>
        <dbReference type="ARBA" id="ARBA00004651"/>
    </source>
</evidence>
<comment type="subunit">
    <text evidence="9">Homodimer and heterodimers.</text>
</comment>
<organism evidence="11 12">
    <name type="scientific">Gossypium stocksii</name>
    <dbReference type="NCBI Taxonomy" id="47602"/>
    <lineage>
        <taxon>Eukaryota</taxon>
        <taxon>Viridiplantae</taxon>
        <taxon>Streptophyta</taxon>
        <taxon>Embryophyta</taxon>
        <taxon>Tracheophyta</taxon>
        <taxon>Spermatophyta</taxon>
        <taxon>Magnoliopsida</taxon>
        <taxon>eudicotyledons</taxon>
        <taxon>Gunneridae</taxon>
        <taxon>Pentapetalae</taxon>
        <taxon>rosids</taxon>
        <taxon>malvids</taxon>
        <taxon>Malvales</taxon>
        <taxon>Malvaceae</taxon>
        <taxon>Malvoideae</taxon>
        <taxon>Gossypium</taxon>
    </lineage>
</organism>
<comment type="caution">
    <text evidence="11">The sequence shown here is derived from an EMBL/GenBank/DDBJ whole genome shotgun (WGS) entry which is preliminary data.</text>
</comment>
<sequence length="434" mass="46695">METDKSVKETAINMPEIKSDDKAKAPLLNSSKAIAVTVEQPNRGSKKGIASGDFVLRLFAMGAALGAAVTMGNNQQILPFFTQFIEFLAQYNDITTFMYFVTANAAVAGYLFLSLPFSVICINRPLATTPRLVLVIFDTVMMGITITAASASASMVYLAHNGNQNTMWLPFCQQFGNFCQTASGAVVDTSNYIYIYIYTTRYLHSIHLYNIYLSHCSLFPCNIISLMATDKSGEIAINMAETKASAKGTAPLLNSSKAVAAVEPPNRGAKKGLAVGDFVLRLCALGAALGAAVAMGTADQLLPFFTQFLQFEAQYDDFDTFRFFVMALGIVSCYLLLSLPLSIICIIRPLATTPRLSLVIFDSMMAALTIAAGSASAAMVYLAHNGNDDVNWLPFCQQFGDFCQSASGAVIGSLLAAALLLIIIILSAFALKRN</sequence>
<dbReference type="OrthoDB" id="753675at2759"/>
<feature type="domain" description="Casparian strip membrane protein" evidence="10">
    <location>
        <begin position="271"/>
        <end position="418"/>
    </location>
</feature>
<feature type="transmembrane region" description="Helical" evidence="9">
    <location>
        <begin position="323"/>
        <end position="347"/>
    </location>
</feature>
<keyword evidence="6 9" id="KW-0472">Membrane</keyword>
<gene>
    <name evidence="11" type="ORF">J1N35_012721</name>
</gene>
<comment type="subcellular location">
    <subcellularLocation>
        <location evidence="1 9">Cell membrane</location>
        <topology evidence="1 9">Multi-pass membrane protein</topology>
    </subcellularLocation>
</comment>
<evidence type="ECO:0000256" key="4">
    <source>
        <dbReference type="ARBA" id="ARBA00022692"/>
    </source>
</evidence>
<dbReference type="NCBIfam" id="TIGR01569">
    <property type="entry name" value="A_tha_TIGR01569"/>
    <property type="match status" value="2"/>
</dbReference>
<feature type="transmembrane region" description="Helical" evidence="9">
    <location>
        <begin position="132"/>
        <end position="159"/>
    </location>
</feature>
<comment type="caution">
    <text evidence="9">Lacks conserved residue(s) required for the propagation of feature annotation.</text>
</comment>
<evidence type="ECO:0000256" key="6">
    <source>
        <dbReference type="ARBA" id="ARBA00023136"/>
    </source>
</evidence>
<dbReference type="GO" id="GO:0005886">
    <property type="term" value="C:plasma membrane"/>
    <property type="evidence" value="ECO:0007669"/>
    <property type="project" value="UniProtKB-SubCell"/>
</dbReference>
<feature type="transmembrane region" description="Helical" evidence="9">
    <location>
        <begin position="359"/>
        <end position="383"/>
    </location>
</feature>
<dbReference type="EMBL" id="JAIQCV010000004">
    <property type="protein sequence ID" value="KAH1108953.1"/>
    <property type="molecule type" value="Genomic_DNA"/>
</dbReference>
<dbReference type="InterPro" id="IPR006702">
    <property type="entry name" value="CASP_dom"/>
</dbReference>